<evidence type="ECO:0000313" key="2">
    <source>
        <dbReference type="Proteomes" id="UP000018050"/>
    </source>
</evidence>
<reference evidence="1" key="1">
    <citation type="submission" date="2013-10" db="EMBL/GenBank/DDBJ databases">
        <title>Genomic analysis of the causative agents of coccidiosis in chickens.</title>
        <authorList>
            <person name="Reid A.J."/>
            <person name="Blake D."/>
            <person name="Billington K."/>
            <person name="Browne H."/>
            <person name="Dunn M."/>
            <person name="Hung S."/>
            <person name="Kawahara F."/>
            <person name="Miranda-Saavedra D."/>
            <person name="Mourier T."/>
            <person name="Nagra H."/>
            <person name="Otto T.D."/>
            <person name="Rawlings N."/>
            <person name="Sanchez A."/>
            <person name="Sanders M."/>
            <person name="Subramaniam C."/>
            <person name="Tay Y."/>
            <person name="Dear P."/>
            <person name="Doerig C."/>
            <person name="Gruber A."/>
            <person name="Parkinson J."/>
            <person name="Shirley M."/>
            <person name="Wan K.L."/>
            <person name="Berriman M."/>
            <person name="Tomley F."/>
            <person name="Pain A."/>
        </authorList>
    </citation>
    <scope>NUCLEOTIDE SEQUENCE [LARGE SCALE GENOMIC DNA]</scope>
    <source>
        <strain evidence="1">Houghton</strain>
    </source>
</reference>
<organism evidence="1 2">
    <name type="scientific">Eimeria acervulina</name>
    <name type="common">Coccidian parasite</name>
    <dbReference type="NCBI Taxonomy" id="5801"/>
    <lineage>
        <taxon>Eukaryota</taxon>
        <taxon>Sar</taxon>
        <taxon>Alveolata</taxon>
        <taxon>Apicomplexa</taxon>
        <taxon>Conoidasida</taxon>
        <taxon>Coccidia</taxon>
        <taxon>Eucoccidiorida</taxon>
        <taxon>Eimeriorina</taxon>
        <taxon>Eimeriidae</taxon>
        <taxon>Eimeria</taxon>
    </lineage>
</organism>
<dbReference type="OrthoDB" id="347993at2759"/>
<gene>
    <name evidence="1" type="ORF">EAH_00068440</name>
</gene>
<feature type="non-terminal residue" evidence="1">
    <location>
        <position position="1"/>
    </location>
</feature>
<keyword evidence="2" id="KW-1185">Reference proteome</keyword>
<dbReference type="VEuPathDB" id="ToxoDB:EAH_00068440"/>
<reference evidence="1" key="2">
    <citation type="submission" date="2013-10" db="EMBL/GenBank/DDBJ databases">
        <authorList>
            <person name="Aslett M."/>
        </authorList>
    </citation>
    <scope>NUCLEOTIDE SEQUENCE [LARGE SCALE GENOMIC DNA]</scope>
    <source>
        <strain evidence="1">Houghton</strain>
    </source>
</reference>
<protein>
    <submittedName>
        <fullName evidence="1">Uncharacterized protein</fullName>
    </submittedName>
</protein>
<dbReference type="Proteomes" id="UP000018050">
    <property type="component" value="Unassembled WGS sequence"/>
</dbReference>
<evidence type="ECO:0000313" key="1">
    <source>
        <dbReference type="EMBL" id="CDI83113.1"/>
    </source>
</evidence>
<dbReference type="AlphaFoldDB" id="U6GV05"/>
<dbReference type="RefSeq" id="XP_013247709.1">
    <property type="nucleotide sequence ID" value="XM_013392255.1"/>
</dbReference>
<dbReference type="GeneID" id="25274911"/>
<name>U6GV05_EIMAC</name>
<proteinExistence type="predicted"/>
<accession>U6GV05</accession>
<sequence>QLDAISFEQRSALSDLKVAMDSECSRSIRLSRERLRISRALAQEEQKIAALRDYLKFRTVTDELTCLLSAQTKLDKNRNQVCPFPAPPTPTTRLRQLCCKFVALDLHLRDCVCGAHLQSVKHFHKRLMLEMEDYIRKLKVILEIPDPFTVAVEVQQCLDALNRRIRGASQAAARCLTSVHENMASVMLQELRNVRIGLLRAEELEEEEIGRRIKVLQEQERQILEEDEERRRSFNSTFPLEDLELETEIQETQDKLAVERIRLQFIEDERDALISQLSEKKSLARVEQMNERVLQLRECREAEYSKSRETRKALISKRVSLANEAREKTTMWLERQFNACRDVSKRQHLEMHRLLCQITDQLFSTLVGPVGKFESDASIGDEITATTDSIMHEDAYASILFTISPLMAPPSVPLNERRDLLKSSFTQWEEAVQATSHARAVYLRVSLQQARSRRQRLDSANELVRNNLLKARVNELTAIVLGKGAADNSFTLSTMGQSGLVQLFPANPDACQTVTKPLAMLGIGIFASV</sequence>
<dbReference type="EMBL" id="HG673229">
    <property type="protein sequence ID" value="CDI83113.1"/>
    <property type="molecule type" value="Genomic_DNA"/>
</dbReference>